<dbReference type="EMBL" id="MLJW01000026">
    <property type="protein sequence ID" value="OIR09473.1"/>
    <property type="molecule type" value="Genomic_DNA"/>
</dbReference>
<dbReference type="FunFam" id="1.10.8.640:FF:000001">
    <property type="entry name" value="Cytochrome c-type biogenesis protein"/>
    <property type="match status" value="1"/>
</dbReference>
<feature type="domain" description="CcmH/CycL/Ccl2/NrfF N-terminal" evidence="8">
    <location>
        <begin position="7"/>
        <end position="147"/>
    </location>
</feature>
<keyword evidence="4" id="KW-0732">Signal</keyword>
<feature type="transmembrane region" description="Helical" evidence="7">
    <location>
        <begin position="102"/>
        <end position="121"/>
    </location>
</feature>
<keyword evidence="6" id="KW-0408">Iron</keyword>
<dbReference type="PANTHER" id="PTHR47870">
    <property type="entry name" value="CYTOCHROME C-TYPE BIOGENESIS PROTEIN CCMH"/>
    <property type="match status" value="1"/>
</dbReference>
<evidence type="ECO:0000256" key="1">
    <source>
        <dbReference type="ARBA" id="ARBA00010342"/>
    </source>
</evidence>
<protein>
    <submittedName>
        <fullName evidence="9">Cytochrome c-type biogenesis protein CcmH</fullName>
    </submittedName>
</protein>
<dbReference type="InterPro" id="IPR038297">
    <property type="entry name" value="CcmH/CycL/NrfF/Ccl2_sf"/>
</dbReference>
<dbReference type="Gene3D" id="1.10.8.640">
    <property type="entry name" value="Cytochrome C biogenesis protein"/>
    <property type="match status" value="1"/>
</dbReference>
<name>A0A1J5SLX3_9ZZZZ</name>
<dbReference type="InterPro" id="IPR051263">
    <property type="entry name" value="C-type_cytochrome_biogenesis"/>
</dbReference>
<keyword evidence="5" id="KW-0201">Cytochrome c-type biogenesis</keyword>
<comment type="similarity">
    <text evidence="1">Belongs to the CcmH/CycL/Ccl2/NrfF family.</text>
</comment>
<dbReference type="GO" id="GO:0005886">
    <property type="term" value="C:plasma membrane"/>
    <property type="evidence" value="ECO:0007669"/>
    <property type="project" value="TreeGrafter"/>
</dbReference>
<dbReference type="InterPro" id="IPR005616">
    <property type="entry name" value="CcmH/CycL/Ccl2/NrfF_N"/>
</dbReference>
<dbReference type="GO" id="GO:0017004">
    <property type="term" value="P:cytochrome complex assembly"/>
    <property type="evidence" value="ECO:0007669"/>
    <property type="project" value="UniProtKB-KW"/>
</dbReference>
<reference evidence="9" key="1">
    <citation type="submission" date="2016-10" db="EMBL/GenBank/DDBJ databases">
        <title>Sequence of Gallionella enrichment culture.</title>
        <authorList>
            <person name="Poehlein A."/>
            <person name="Muehling M."/>
            <person name="Daniel R."/>
        </authorList>
    </citation>
    <scope>NUCLEOTIDE SEQUENCE</scope>
</reference>
<evidence type="ECO:0000256" key="5">
    <source>
        <dbReference type="ARBA" id="ARBA00022748"/>
    </source>
</evidence>
<evidence type="ECO:0000256" key="7">
    <source>
        <dbReference type="SAM" id="Phobius"/>
    </source>
</evidence>
<evidence type="ECO:0000256" key="6">
    <source>
        <dbReference type="ARBA" id="ARBA00023004"/>
    </source>
</evidence>
<dbReference type="AlphaFoldDB" id="A0A1J5SLX3"/>
<dbReference type="CDD" id="cd16378">
    <property type="entry name" value="CcmH_N"/>
    <property type="match status" value="1"/>
</dbReference>
<accession>A0A1J5SLX3</accession>
<evidence type="ECO:0000313" key="9">
    <source>
        <dbReference type="EMBL" id="OIR09473.1"/>
    </source>
</evidence>
<keyword evidence="7" id="KW-0472">Membrane</keyword>
<sequence length="153" mass="17504">MRKLLILLFCLLPVFSYAGEAKDLAADPVLEKRMIGLAERLRCLVCQNESLASSHAELAEDLRQEVREMMLKGKSDQEIIDYLVARYGDFVLYDPPMKRYTLLLWFGPFAMLLLGAGVLVFQVRRRRRTVQETVLTPEAQQRAASLLNEEGNK</sequence>
<evidence type="ECO:0000259" key="8">
    <source>
        <dbReference type="Pfam" id="PF03918"/>
    </source>
</evidence>
<keyword evidence="2" id="KW-0349">Heme</keyword>
<keyword evidence="7" id="KW-1133">Transmembrane helix</keyword>
<organism evidence="9">
    <name type="scientific">mine drainage metagenome</name>
    <dbReference type="NCBI Taxonomy" id="410659"/>
    <lineage>
        <taxon>unclassified sequences</taxon>
        <taxon>metagenomes</taxon>
        <taxon>ecological metagenomes</taxon>
    </lineage>
</organism>
<dbReference type="PANTHER" id="PTHR47870:SF1">
    <property type="entry name" value="CYTOCHROME C-TYPE BIOGENESIS PROTEIN CCMH"/>
    <property type="match status" value="1"/>
</dbReference>
<dbReference type="Pfam" id="PF03918">
    <property type="entry name" value="CcmH"/>
    <property type="match status" value="1"/>
</dbReference>
<dbReference type="GO" id="GO:0046872">
    <property type="term" value="F:metal ion binding"/>
    <property type="evidence" value="ECO:0007669"/>
    <property type="project" value="UniProtKB-KW"/>
</dbReference>
<evidence type="ECO:0000256" key="2">
    <source>
        <dbReference type="ARBA" id="ARBA00022617"/>
    </source>
</evidence>
<comment type="caution">
    <text evidence="9">The sequence shown here is derived from an EMBL/GenBank/DDBJ whole genome shotgun (WGS) entry which is preliminary data.</text>
</comment>
<keyword evidence="3" id="KW-0479">Metal-binding</keyword>
<gene>
    <name evidence="9" type="primary">ccmH_3</name>
    <name evidence="9" type="ORF">GALL_83110</name>
</gene>
<keyword evidence="7" id="KW-0812">Transmembrane</keyword>
<evidence type="ECO:0000256" key="3">
    <source>
        <dbReference type="ARBA" id="ARBA00022723"/>
    </source>
</evidence>
<evidence type="ECO:0000256" key="4">
    <source>
        <dbReference type="ARBA" id="ARBA00022729"/>
    </source>
</evidence>
<proteinExistence type="inferred from homology"/>